<proteinExistence type="predicted"/>
<dbReference type="Gene3D" id="3.40.50.1820">
    <property type="entry name" value="alpha/beta hydrolase"/>
    <property type="match status" value="1"/>
</dbReference>
<dbReference type="RefSeq" id="WP_119539618.1">
    <property type="nucleotide sequence ID" value="NZ_QYRN01000004.1"/>
</dbReference>
<keyword evidence="1" id="KW-1133">Transmembrane helix</keyword>
<evidence type="ECO:0000259" key="2">
    <source>
        <dbReference type="Pfam" id="PF12146"/>
    </source>
</evidence>
<dbReference type="Pfam" id="PF12146">
    <property type="entry name" value="Hydrolase_4"/>
    <property type="match status" value="1"/>
</dbReference>
<keyword evidence="3" id="KW-0378">Hydrolase</keyword>
<reference evidence="4" key="1">
    <citation type="submission" date="2018-09" db="EMBL/GenBank/DDBJ databases">
        <authorList>
            <person name="Tuo L."/>
        </authorList>
    </citation>
    <scope>NUCLEOTIDE SEQUENCE [LARGE SCALE GENOMIC DNA]</scope>
    <source>
        <strain evidence="4">M2BS4Y-1</strain>
    </source>
</reference>
<name>A0A3A1WM27_9HYPH</name>
<dbReference type="InterPro" id="IPR029058">
    <property type="entry name" value="AB_hydrolase_fold"/>
</dbReference>
<dbReference type="EMBL" id="QYRN01000004">
    <property type="protein sequence ID" value="RIY01438.1"/>
    <property type="molecule type" value="Genomic_DNA"/>
</dbReference>
<accession>A0A3A1WM27</accession>
<organism evidence="3 4">
    <name type="scientific">Aureimonas flava</name>
    <dbReference type="NCBI Taxonomy" id="2320271"/>
    <lineage>
        <taxon>Bacteria</taxon>
        <taxon>Pseudomonadati</taxon>
        <taxon>Pseudomonadota</taxon>
        <taxon>Alphaproteobacteria</taxon>
        <taxon>Hyphomicrobiales</taxon>
        <taxon>Aurantimonadaceae</taxon>
        <taxon>Aureimonas</taxon>
    </lineage>
</organism>
<keyword evidence="4" id="KW-1185">Reference proteome</keyword>
<comment type="caution">
    <text evidence="3">The sequence shown here is derived from an EMBL/GenBank/DDBJ whole genome shotgun (WGS) entry which is preliminary data.</text>
</comment>
<dbReference type="AlphaFoldDB" id="A0A3A1WM27"/>
<keyword evidence="1" id="KW-0812">Transmembrane</keyword>
<evidence type="ECO:0000256" key="1">
    <source>
        <dbReference type="SAM" id="Phobius"/>
    </source>
</evidence>
<evidence type="ECO:0000313" key="3">
    <source>
        <dbReference type="EMBL" id="RIY01438.1"/>
    </source>
</evidence>
<dbReference type="InterPro" id="IPR022742">
    <property type="entry name" value="Hydrolase_4"/>
</dbReference>
<feature type="domain" description="Serine aminopeptidase S33" evidence="2">
    <location>
        <begin position="104"/>
        <end position="311"/>
    </location>
</feature>
<keyword evidence="1" id="KW-0472">Membrane</keyword>
<dbReference type="SUPFAM" id="SSF53474">
    <property type="entry name" value="alpha/beta-Hydrolases"/>
    <property type="match status" value="1"/>
</dbReference>
<dbReference type="OrthoDB" id="5416147at2"/>
<feature type="transmembrane region" description="Helical" evidence="1">
    <location>
        <begin position="25"/>
        <end position="48"/>
    </location>
</feature>
<evidence type="ECO:0000313" key="4">
    <source>
        <dbReference type="Proteomes" id="UP000265750"/>
    </source>
</evidence>
<dbReference type="Proteomes" id="UP000265750">
    <property type="component" value="Unassembled WGS sequence"/>
</dbReference>
<sequence length="351" mass="37667">MTTTDPAPKPGAAGPTPAAARRRRILWRIALVVVGLVLVALALAWAFGPREPVRLDTRFDPAVIGTDPVAYLAGEEANVPNLRPQAEKEIVWAYPASRAKTPLAIVYIHGFSASKGETRPLADDVARALGANLFYTRLSGHGRDAAAMEQAEVGDWIDDFAEAMAVGRAIGERVVVIGTSTGATLSTVAASRPDLSEGLAALIEVSPNFALRDWRSFLLTVPFARELMPYLSSQTYGSERPAAEAATGVWTATYPTAALLPMARLTEVANGLDVSAIRTPALFVYSLRDEVVRPERTEAIAARWGGPHETILVDDSTDPSQHVIAGDIRSPATTEPLARRIADWLRRTLGT</sequence>
<dbReference type="GO" id="GO:0016787">
    <property type="term" value="F:hydrolase activity"/>
    <property type="evidence" value="ECO:0007669"/>
    <property type="project" value="UniProtKB-KW"/>
</dbReference>
<protein>
    <submittedName>
        <fullName evidence="3">Alpha/beta hydrolase</fullName>
    </submittedName>
</protein>
<gene>
    <name evidence="3" type="ORF">D3218_08790</name>
</gene>